<feature type="transmembrane region" description="Helical" evidence="1">
    <location>
        <begin position="42"/>
        <end position="62"/>
    </location>
</feature>
<organism evidence="2">
    <name type="scientific">marine sediment metagenome</name>
    <dbReference type="NCBI Taxonomy" id="412755"/>
    <lineage>
        <taxon>unclassified sequences</taxon>
        <taxon>metagenomes</taxon>
        <taxon>ecological metagenomes</taxon>
    </lineage>
</organism>
<dbReference type="InterPro" id="IPR036259">
    <property type="entry name" value="MFS_trans_sf"/>
</dbReference>
<name>X1CFT4_9ZZZZ</name>
<feature type="transmembrane region" description="Helical" evidence="1">
    <location>
        <begin position="12"/>
        <end position="36"/>
    </location>
</feature>
<evidence type="ECO:0000313" key="2">
    <source>
        <dbReference type="EMBL" id="GAG83096.1"/>
    </source>
</evidence>
<dbReference type="Gene3D" id="1.20.1250.20">
    <property type="entry name" value="MFS general substrate transporter like domains"/>
    <property type="match status" value="1"/>
</dbReference>
<evidence type="ECO:0000256" key="1">
    <source>
        <dbReference type="SAM" id="Phobius"/>
    </source>
</evidence>
<accession>X1CFT4</accession>
<gene>
    <name evidence="2" type="ORF">S01H4_24110</name>
</gene>
<dbReference type="SUPFAM" id="SSF103473">
    <property type="entry name" value="MFS general substrate transporter"/>
    <property type="match status" value="1"/>
</dbReference>
<reference evidence="2" key="1">
    <citation type="journal article" date="2014" name="Front. Microbiol.">
        <title>High frequency of phylogenetically diverse reductive dehalogenase-homologous genes in deep subseafloor sedimentary metagenomes.</title>
        <authorList>
            <person name="Kawai M."/>
            <person name="Futagami T."/>
            <person name="Toyoda A."/>
            <person name="Takaki Y."/>
            <person name="Nishi S."/>
            <person name="Hori S."/>
            <person name="Arai W."/>
            <person name="Tsubouchi T."/>
            <person name="Morono Y."/>
            <person name="Uchiyama I."/>
            <person name="Ito T."/>
            <person name="Fujiyama A."/>
            <person name="Inagaki F."/>
            <person name="Takami H."/>
        </authorList>
    </citation>
    <scope>NUCLEOTIDE SEQUENCE</scope>
    <source>
        <strain evidence="2">Expedition CK06-06</strain>
    </source>
</reference>
<protein>
    <recommendedName>
        <fullName evidence="3">Major facilitator superfamily (MFS) profile domain-containing protein</fullName>
    </recommendedName>
</protein>
<evidence type="ECO:0008006" key="3">
    <source>
        <dbReference type="Google" id="ProtNLM"/>
    </source>
</evidence>
<proteinExistence type="predicted"/>
<keyword evidence="1" id="KW-0472">Membrane</keyword>
<dbReference type="AlphaFoldDB" id="X1CFT4"/>
<comment type="caution">
    <text evidence="2">The sequence shown here is derived from an EMBL/GenBank/DDBJ whole genome shotgun (WGS) entry which is preliminary data.</text>
</comment>
<keyword evidence="1" id="KW-0812">Transmembrane</keyword>
<sequence>MSSLALVDQTGKYVAVLPAAQMLGFALGPLIVSTLITADNYMAVFITMIVFETIGLLLYIPITFTKKDH</sequence>
<dbReference type="EMBL" id="BART01011286">
    <property type="protein sequence ID" value="GAG83096.1"/>
    <property type="molecule type" value="Genomic_DNA"/>
</dbReference>
<keyword evidence="1" id="KW-1133">Transmembrane helix</keyword>